<protein>
    <submittedName>
        <fullName evidence="3">Secreted protein</fullName>
    </submittedName>
</protein>
<evidence type="ECO:0000313" key="3">
    <source>
        <dbReference type="WBParaSite" id="PgR064_g009_t04"/>
    </source>
</evidence>
<dbReference type="AlphaFoldDB" id="A0A915BVR3"/>
<feature type="chain" id="PRO_5037196069" evidence="1">
    <location>
        <begin position="23"/>
        <end position="112"/>
    </location>
</feature>
<keyword evidence="1" id="KW-0732">Signal</keyword>
<dbReference type="Proteomes" id="UP000887569">
    <property type="component" value="Unplaced"/>
</dbReference>
<proteinExistence type="predicted"/>
<keyword evidence="2" id="KW-1185">Reference proteome</keyword>
<evidence type="ECO:0000256" key="1">
    <source>
        <dbReference type="SAM" id="SignalP"/>
    </source>
</evidence>
<feature type="signal peptide" evidence="1">
    <location>
        <begin position="1"/>
        <end position="22"/>
    </location>
</feature>
<organism evidence="2 3">
    <name type="scientific">Parascaris univalens</name>
    <name type="common">Nematode worm</name>
    <dbReference type="NCBI Taxonomy" id="6257"/>
    <lineage>
        <taxon>Eukaryota</taxon>
        <taxon>Metazoa</taxon>
        <taxon>Ecdysozoa</taxon>
        <taxon>Nematoda</taxon>
        <taxon>Chromadorea</taxon>
        <taxon>Rhabditida</taxon>
        <taxon>Spirurina</taxon>
        <taxon>Ascaridomorpha</taxon>
        <taxon>Ascaridoidea</taxon>
        <taxon>Ascarididae</taxon>
        <taxon>Parascaris</taxon>
    </lineage>
</organism>
<reference evidence="3" key="1">
    <citation type="submission" date="2022-11" db="UniProtKB">
        <authorList>
            <consortium name="WormBaseParasite"/>
        </authorList>
    </citation>
    <scope>IDENTIFICATION</scope>
</reference>
<name>A0A915BVR3_PARUN</name>
<dbReference type="WBParaSite" id="PgR064_g009_t04">
    <property type="protein sequence ID" value="PgR064_g009_t04"/>
    <property type="gene ID" value="PgR064_g009"/>
</dbReference>
<accession>A0A915BVR3</accession>
<sequence>MRYKRNLILVYILHQFLPSIHFFVSSSTGSTCSLVRLFSVIFQSVRFSSKALHSDDAQHVDKLFASMNRDLEFGRNSIVTMCVCAGALSTVNFKFLFMRSVNFDAVTTNKRM</sequence>
<evidence type="ECO:0000313" key="2">
    <source>
        <dbReference type="Proteomes" id="UP000887569"/>
    </source>
</evidence>